<evidence type="ECO:0000313" key="8">
    <source>
        <dbReference type="Proteomes" id="UP000014760"/>
    </source>
</evidence>
<dbReference type="GO" id="GO:0031941">
    <property type="term" value="C:filamentous actin"/>
    <property type="evidence" value="ECO:0007669"/>
    <property type="project" value="TreeGrafter"/>
</dbReference>
<dbReference type="Gene3D" id="2.30.42.10">
    <property type="match status" value="1"/>
</dbReference>
<organism evidence="6">
    <name type="scientific">Capitella teleta</name>
    <name type="common">Polychaete worm</name>
    <dbReference type="NCBI Taxonomy" id="283909"/>
    <lineage>
        <taxon>Eukaryota</taxon>
        <taxon>Metazoa</taxon>
        <taxon>Spiralia</taxon>
        <taxon>Lophotrochozoa</taxon>
        <taxon>Annelida</taxon>
        <taxon>Polychaeta</taxon>
        <taxon>Sedentaria</taxon>
        <taxon>Scolecida</taxon>
        <taxon>Capitellidae</taxon>
        <taxon>Capitella</taxon>
    </lineage>
</organism>
<evidence type="ECO:0000259" key="5">
    <source>
        <dbReference type="PROSITE" id="PS50106"/>
    </source>
</evidence>
<dbReference type="GO" id="GO:0005912">
    <property type="term" value="C:adherens junction"/>
    <property type="evidence" value="ECO:0007669"/>
    <property type="project" value="TreeGrafter"/>
</dbReference>
<dbReference type="OrthoDB" id="44841at2759"/>
<keyword evidence="3" id="KW-0440">LIM domain</keyword>
<dbReference type="EnsemblMetazoa" id="CapteT228542">
    <property type="protein sequence ID" value="CapteP228542"/>
    <property type="gene ID" value="CapteG228542"/>
</dbReference>
<dbReference type="InterPro" id="IPR050604">
    <property type="entry name" value="PDZ-LIM_domain"/>
</dbReference>
<dbReference type="STRING" id="283909.R7USF5"/>
<dbReference type="Proteomes" id="UP000014760">
    <property type="component" value="Unassembled WGS sequence"/>
</dbReference>
<dbReference type="GO" id="GO:0030036">
    <property type="term" value="P:actin cytoskeleton organization"/>
    <property type="evidence" value="ECO:0007669"/>
    <property type="project" value="TreeGrafter"/>
</dbReference>
<dbReference type="Pfam" id="PF00595">
    <property type="entry name" value="PDZ"/>
    <property type="match status" value="1"/>
</dbReference>
<dbReference type="OMA" id="ILQICRC"/>
<name>R7USF5_CAPTE</name>
<reference evidence="7" key="3">
    <citation type="submission" date="2015-06" db="UniProtKB">
        <authorList>
            <consortium name="EnsemblMetazoa"/>
        </authorList>
    </citation>
    <scope>IDENTIFICATION</scope>
</reference>
<comment type="subcellular location">
    <subcellularLocation>
        <location evidence="1">Cytoplasm</location>
    </subcellularLocation>
</comment>
<keyword evidence="2" id="KW-0963">Cytoplasm</keyword>
<evidence type="ECO:0000313" key="7">
    <source>
        <dbReference type="EnsemblMetazoa" id="CapteP228542"/>
    </source>
</evidence>
<dbReference type="EMBL" id="AMQN01007285">
    <property type="status" value="NOT_ANNOTATED_CDS"/>
    <property type="molecule type" value="Genomic_DNA"/>
</dbReference>
<proteinExistence type="predicted"/>
<dbReference type="SMART" id="SM00228">
    <property type="entry name" value="PDZ"/>
    <property type="match status" value="1"/>
</dbReference>
<dbReference type="FunFam" id="2.30.42.10:FF:000055">
    <property type="entry name" value="PDZ and LIM domain protein 3"/>
    <property type="match status" value="1"/>
</dbReference>
<reference evidence="8" key="1">
    <citation type="submission" date="2012-12" db="EMBL/GenBank/DDBJ databases">
        <authorList>
            <person name="Hellsten U."/>
            <person name="Grimwood J."/>
            <person name="Chapman J.A."/>
            <person name="Shapiro H."/>
            <person name="Aerts A."/>
            <person name="Otillar R.P."/>
            <person name="Terry A.Y."/>
            <person name="Boore J.L."/>
            <person name="Simakov O."/>
            <person name="Marletaz F."/>
            <person name="Cho S.-J."/>
            <person name="Edsinger-Gonzales E."/>
            <person name="Havlak P."/>
            <person name="Kuo D.-H."/>
            <person name="Larsson T."/>
            <person name="Lv J."/>
            <person name="Arendt D."/>
            <person name="Savage R."/>
            <person name="Osoegawa K."/>
            <person name="de Jong P."/>
            <person name="Lindberg D.R."/>
            <person name="Seaver E.C."/>
            <person name="Weisblat D.A."/>
            <person name="Putnam N.H."/>
            <person name="Grigoriev I.V."/>
            <person name="Rokhsar D.S."/>
        </authorList>
    </citation>
    <scope>NUCLEOTIDE SEQUENCE</scope>
    <source>
        <strain evidence="8">I ESC-2004</strain>
    </source>
</reference>
<dbReference type="GO" id="GO:0030018">
    <property type="term" value="C:Z disc"/>
    <property type="evidence" value="ECO:0007669"/>
    <property type="project" value="TreeGrafter"/>
</dbReference>
<gene>
    <name evidence="6" type="ORF">CAPTEDRAFT_228542</name>
</gene>
<dbReference type="PANTHER" id="PTHR24214:SF38">
    <property type="entry name" value="PDZ AND LIM DOMAIN PROTEIN ZASP-RELATED"/>
    <property type="match status" value="1"/>
</dbReference>
<dbReference type="InterPro" id="IPR001478">
    <property type="entry name" value="PDZ"/>
</dbReference>
<accession>R7USF5</accession>
<dbReference type="HOGENOM" id="CLU_119211_0_0_1"/>
<dbReference type="CDD" id="cd23068">
    <property type="entry name" value="PDZ_ZASP52-like"/>
    <property type="match status" value="1"/>
</dbReference>
<feature type="region of interest" description="Disordered" evidence="4">
    <location>
        <begin position="91"/>
        <end position="142"/>
    </location>
</feature>
<dbReference type="EMBL" id="KB300344">
    <property type="protein sequence ID" value="ELU06857.1"/>
    <property type="molecule type" value="Genomic_DNA"/>
</dbReference>
<dbReference type="GO" id="GO:0003779">
    <property type="term" value="F:actin binding"/>
    <property type="evidence" value="ECO:0007669"/>
    <property type="project" value="TreeGrafter"/>
</dbReference>
<dbReference type="SUPFAM" id="SSF50156">
    <property type="entry name" value="PDZ domain-like"/>
    <property type="match status" value="1"/>
</dbReference>
<protein>
    <recommendedName>
        <fullName evidence="5">PDZ domain-containing protein</fullName>
    </recommendedName>
</protein>
<dbReference type="GO" id="GO:0051371">
    <property type="term" value="F:muscle alpha-actinin binding"/>
    <property type="evidence" value="ECO:0007669"/>
    <property type="project" value="TreeGrafter"/>
</dbReference>
<reference evidence="6 8" key="2">
    <citation type="journal article" date="2013" name="Nature">
        <title>Insights into bilaterian evolution from three spiralian genomes.</title>
        <authorList>
            <person name="Simakov O."/>
            <person name="Marletaz F."/>
            <person name="Cho S.J."/>
            <person name="Edsinger-Gonzales E."/>
            <person name="Havlak P."/>
            <person name="Hellsten U."/>
            <person name="Kuo D.H."/>
            <person name="Larsson T."/>
            <person name="Lv J."/>
            <person name="Arendt D."/>
            <person name="Savage R."/>
            <person name="Osoegawa K."/>
            <person name="de Jong P."/>
            <person name="Grimwood J."/>
            <person name="Chapman J.A."/>
            <person name="Shapiro H."/>
            <person name="Aerts A."/>
            <person name="Otillar R.P."/>
            <person name="Terry A.Y."/>
            <person name="Boore J.L."/>
            <person name="Grigoriev I.V."/>
            <person name="Lindberg D.R."/>
            <person name="Seaver E.C."/>
            <person name="Weisblat D.A."/>
            <person name="Putnam N.H."/>
            <person name="Rokhsar D.S."/>
        </authorList>
    </citation>
    <scope>NUCLEOTIDE SEQUENCE</scope>
    <source>
        <strain evidence="6 8">I ESC-2004</strain>
    </source>
</reference>
<evidence type="ECO:0000256" key="2">
    <source>
        <dbReference type="ARBA" id="ARBA00022490"/>
    </source>
</evidence>
<evidence type="ECO:0000256" key="1">
    <source>
        <dbReference type="ARBA" id="ARBA00004496"/>
    </source>
</evidence>
<keyword evidence="3" id="KW-0862">Zinc</keyword>
<dbReference type="PANTHER" id="PTHR24214">
    <property type="entry name" value="PDZ AND LIM DOMAIN PROTEIN ZASP"/>
    <property type="match status" value="1"/>
</dbReference>
<dbReference type="InterPro" id="IPR036034">
    <property type="entry name" value="PDZ_sf"/>
</dbReference>
<evidence type="ECO:0000256" key="4">
    <source>
        <dbReference type="SAM" id="MobiDB-lite"/>
    </source>
</evidence>
<evidence type="ECO:0000313" key="6">
    <source>
        <dbReference type="EMBL" id="ELU06857.1"/>
    </source>
</evidence>
<feature type="domain" description="PDZ" evidence="5">
    <location>
        <begin position="4"/>
        <end position="87"/>
    </location>
</feature>
<dbReference type="PROSITE" id="PS50106">
    <property type="entry name" value="PDZ"/>
    <property type="match status" value="1"/>
</dbReference>
<dbReference type="AlphaFoldDB" id="R7USF5"/>
<evidence type="ECO:0000256" key="3">
    <source>
        <dbReference type="ARBA" id="ARBA00023038"/>
    </source>
</evidence>
<dbReference type="GO" id="GO:0001725">
    <property type="term" value="C:stress fiber"/>
    <property type="evidence" value="ECO:0007669"/>
    <property type="project" value="TreeGrafter"/>
</dbReference>
<sequence length="156" mass="17149">MTALVQLRRYDTSTPWGFRMNGGLEFGQPLYIQKVSPGSPSCKAGLRSADVILQIGQSPTQGMSHQQAKMEIIRAGNDVDFIVQRDGFAVPHPTGDQQSPVMHTPHAHSQPHYPPHGSHPDSGVVHEPHWRNGGALQDPSAQSMSFKMLQHELQAE</sequence>
<keyword evidence="3" id="KW-0479">Metal-binding</keyword>
<keyword evidence="8" id="KW-1185">Reference proteome</keyword>
<dbReference type="GO" id="GO:0061061">
    <property type="term" value="P:muscle structure development"/>
    <property type="evidence" value="ECO:0007669"/>
    <property type="project" value="TreeGrafter"/>
</dbReference>